<dbReference type="Gene3D" id="3.10.105.10">
    <property type="entry name" value="Dipeptide-binding Protein, Domain 3"/>
    <property type="match status" value="1"/>
</dbReference>
<sequence length="527" mass="56675">MSTITASRRGVLAGMTALAFPAALLPRPAAAQQKPLTVMLESEVVILDPHMTTAAITRTFAYHVFDMLYGSDAKGQIHPQMVETQEVSADQLRWQFTLRPGLRFHDDTPVTAADCIASLARWAPRDSLGRMLLAAGATMAAQGERVFTITLTKPFPLMLNVLGKPNAPLPAIMPARVAAAAGDGRIKEVIGSGPFRFAADRWRVGDSMVLARFAGYVPRPEPSDFLSGGKTVQVPEVVLRTIGDDTTGANALVAGEIDYMQYLPFDLVPMLARSQGVKVMTLKGLDMFQGNFRVNAASGPFADPAVRAVLWQLVDQKEMLQAAGIAPDLRMDHCAAFFMCDAPLGSNAGAAAATFDPAAGKAALARTGYKGEPVVMLQVSASISQAAGSMLAQRMREAGFTVDEQVMDWGTVLQRRGRKEGWSIFPVYSNGVDMASPLTHFYISNNCGDYPGWSCSEPMSALLTQFAAAPDDAARARIAAAIQEDAYRTTPSVMWGQFSRPAGYRTRLQGLVASSYPIFWGVRLGNA</sequence>
<gene>
    <name evidence="6" type="ORF">IBL26_00330</name>
</gene>
<feature type="chain" id="PRO_5047406740" evidence="4">
    <location>
        <begin position="32"/>
        <end position="527"/>
    </location>
</feature>
<evidence type="ECO:0000256" key="1">
    <source>
        <dbReference type="ARBA" id="ARBA00004418"/>
    </source>
</evidence>
<protein>
    <submittedName>
        <fullName evidence="6">ABC transporter substrate-binding protein</fullName>
    </submittedName>
</protein>
<dbReference type="CDD" id="cd08502">
    <property type="entry name" value="PBP2_NikA_DppA_OppA_like_16"/>
    <property type="match status" value="1"/>
</dbReference>
<feature type="domain" description="Solute-binding protein family 5" evidence="5">
    <location>
        <begin position="76"/>
        <end position="446"/>
    </location>
</feature>
<keyword evidence="3 4" id="KW-0732">Signal</keyword>
<keyword evidence="7" id="KW-1185">Reference proteome</keyword>
<dbReference type="Gene3D" id="3.90.76.10">
    <property type="entry name" value="Dipeptide-binding Protein, Domain 1"/>
    <property type="match status" value="1"/>
</dbReference>
<dbReference type="PROSITE" id="PS51318">
    <property type="entry name" value="TAT"/>
    <property type="match status" value="1"/>
</dbReference>
<dbReference type="Pfam" id="PF00496">
    <property type="entry name" value="SBP_bac_5"/>
    <property type="match status" value="1"/>
</dbReference>
<feature type="signal peptide" evidence="4">
    <location>
        <begin position="1"/>
        <end position="31"/>
    </location>
</feature>
<evidence type="ECO:0000256" key="3">
    <source>
        <dbReference type="ARBA" id="ARBA00022729"/>
    </source>
</evidence>
<dbReference type="PIRSF" id="PIRSF002741">
    <property type="entry name" value="MppA"/>
    <property type="match status" value="1"/>
</dbReference>
<evidence type="ECO:0000256" key="4">
    <source>
        <dbReference type="SAM" id="SignalP"/>
    </source>
</evidence>
<dbReference type="InterPro" id="IPR039424">
    <property type="entry name" value="SBP_5"/>
</dbReference>
<dbReference type="InterPro" id="IPR030678">
    <property type="entry name" value="Peptide/Ni-bd"/>
</dbReference>
<dbReference type="RefSeq" id="WP_187782444.1">
    <property type="nucleotide sequence ID" value="NZ_JACTVA010000001.1"/>
</dbReference>
<dbReference type="PANTHER" id="PTHR30290:SF38">
    <property type="entry name" value="D,D-DIPEPTIDE-BINDING PERIPLASMIC PROTEIN DDPA-RELATED"/>
    <property type="match status" value="1"/>
</dbReference>
<evidence type="ECO:0000259" key="5">
    <source>
        <dbReference type="Pfam" id="PF00496"/>
    </source>
</evidence>
<dbReference type="InterPro" id="IPR006311">
    <property type="entry name" value="TAT_signal"/>
</dbReference>
<dbReference type="EMBL" id="JACTVA010000001">
    <property type="protein sequence ID" value="MBC9205263.1"/>
    <property type="molecule type" value="Genomic_DNA"/>
</dbReference>
<dbReference type="Proteomes" id="UP000626026">
    <property type="component" value="Unassembled WGS sequence"/>
</dbReference>
<evidence type="ECO:0000256" key="2">
    <source>
        <dbReference type="ARBA" id="ARBA00005695"/>
    </source>
</evidence>
<evidence type="ECO:0000313" key="6">
    <source>
        <dbReference type="EMBL" id="MBC9205263.1"/>
    </source>
</evidence>
<reference evidence="6 7" key="1">
    <citation type="journal article" date="2013" name="Int. J. Syst. Evol. Microbiol.">
        <title>Roseomonas aerophila sp. nov., isolated from air.</title>
        <authorList>
            <person name="Kim S.J."/>
            <person name="Weon H.Y."/>
            <person name="Ahn J.H."/>
            <person name="Hong S.B."/>
            <person name="Seok S.J."/>
            <person name="Whang K.S."/>
            <person name="Kwon S.W."/>
        </authorList>
    </citation>
    <scope>NUCLEOTIDE SEQUENCE [LARGE SCALE GENOMIC DNA]</scope>
    <source>
        <strain evidence="6 7">NBRC 108923</strain>
    </source>
</reference>
<comment type="subcellular location">
    <subcellularLocation>
        <location evidence="1">Periplasm</location>
    </subcellularLocation>
</comment>
<organism evidence="6 7">
    <name type="scientific">Teichococcus aerophilus</name>
    <dbReference type="NCBI Taxonomy" id="1224513"/>
    <lineage>
        <taxon>Bacteria</taxon>
        <taxon>Pseudomonadati</taxon>
        <taxon>Pseudomonadota</taxon>
        <taxon>Alphaproteobacteria</taxon>
        <taxon>Acetobacterales</taxon>
        <taxon>Roseomonadaceae</taxon>
        <taxon>Roseomonas</taxon>
    </lineage>
</organism>
<dbReference type="InterPro" id="IPR000914">
    <property type="entry name" value="SBP_5_dom"/>
</dbReference>
<dbReference type="PANTHER" id="PTHR30290">
    <property type="entry name" value="PERIPLASMIC BINDING COMPONENT OF ABC TRANSPORTER"/>
    <property type="match status" value="1"/>
</dbReference>
<evidence type="ECO:0000313" key="7">
    <source>
        <dbReference type="Proteomes" id="UP000626026"/>
    </source>
</evidence>
<comment type="similarity">
    <text evidence="2">Belongs to the bacterial solute-binding protein 5 family.</text>
</comment>
<name>A0ABR7RFV8_9PROT</name>
<dbReference type="Gene3D" id="3.40.190.10">
    <property type="entry name" value="Periplasmic binding protein-like II"/>
    <property type="match status" value="1"/>
</dbReference>
<dbReference type="SUPFAM" id="SSF53850">
    <property type="entry name" value="Periplasmic binding protein-like II"/>
    <property type="match status" value="1"/>
</dbReference>
<proteinExistence type="inferred from homology"/>
<accession>A0ABR7RFV8</accession>
<comment type="caution">
    <text evidence="6">The sequence shown here is derived from an EMBL/GenBank/DDBJ whole genome shotgun (WGS) entry which is preliminary data.</text>
</comment>